<dbReference type="EMBL" id="NPMS01000004">
    <property type="protein sequence ID" value="OZU88582.1"/>
    <property type="molecule type" value="Genomic_DNA"/>
</dbReference>
<name>A0A265N997_9BACI</name>
<dbReference type="PANTHER" id="PTHR43155">
    <property type="entry name" value="CYCLIC DI-GMP PHOSPHODIESTERASE PA4108-RELATED"/>
    <property type="match status" value="1"/>
</dbReference>
<dbReference type="PANTHER" id="PTHR43155:SF2">
    <property type="entry name" value="CYCLIC DI-GMP PHOSPHODIESTERASE PA4108"/>
    <property type="match status" value="1"/>
</dbReference>
<protein>
    <recommendedName>
        <fullName evidence="1">HD-GYP domain-containing protein</fullName>
    </recommendedName>
</protein>
<dbReference type="InterPro" id="IPR006675">
    <property type="entry name" value="HDIG_dom"/>
</dbReference>
<evidence type="ECO:0000313" key="2">
    <source>
        <dbReference type="EMBL" id="OZU88582.1"/>
    </source>
</evidence>
<keyword evidence="3" id="KW-1185">Reference proteome</keyword>
<comment type="caution">
    <text evidence="2">The sequence shown here is derived from an EMBL/GenBank/DDBJ whole genome shotgun (WGS) entry which is preliminary data.</text>
</comment>
<reference evidence="2 3" key="1">
    <citation type="submission" date="2017-08" db="EMBL/GenBank/DDBJ databases">
        <title>Virgibacillus indicus sp. nov. and Virgibacillus profoundi sp. nov, two moderately halophilic bacteria isolated from marine sediment by using the Microfluidic Streak Plate.</title>
        <authorList>
            <person name="Xu B."/>
            <person name="Hu B."/>
            <person name="Wang J."/>
            <person name="Zhu Y."/>
            <person name="Huang L."/>
            <person name="Du W."/>
            <person name="Huang Y."/>
        </authorList>
    </citation>
    <scope>NUCLEOTIDE SEQUENCE [LARGE SCALE GENOMIC DNA]</scope>
    <source>
        <strain evidence="2 3">IO3-P2-C2</strain>
    </source>
</reference>
<dbReference type="OrthoDB" id="9759601at2"/>
<dbReference type="PROSITE" id="PS51832">
    <property type="entry name" value="HD_GYP"/>
    <property type="match status" value="1"/>
</dbReference>
<accession>A0A265N997</accession>
<dbReference type="SUPFAM" id="SSF109604">
    <property type="entry name" value="HD-domain/PDEase-like"/>
    <property type="match status" value="1"/>
</dbReference>
<dbReference type="InterPro" id="IPR003607">
    <property type="entry name" value="HD/PDEase_dom"/>
</dbReference>
<sequence length="361" mass="40976">MRLACTKYVISGAILAQSIYNENGIVLIQKGMRLTDKMLKRLLSNGITYIYIEDESTNDILIESVFSDKLRSEATAAIKDTFTELRNSGLMERSYILEKKRNKLAVIIQQIIEEIQVNEKSLSLLTDIFISDDYIFQHSLNVTIYSLAIGVEMKYSDRQLTELGIGAILHDIGKIFIDPEVLNKPDRLSEEEYEIVKKHTTKGFDFLREQMNMSEVICNCAYQHHERLDGSGYPQGLKSDEIHPYAKLIGIADVFDAVTSNRVYRDAMLPHEGLEILYGGAINLFDKYMIEAFKKSIVVYPNGLTIDLSDGKQGVVVRQNNYICDRPVIRIIKENGQKLNMPYELDLANVLNLTVTAVKTA</sequence>
<dbReference type="Proteomes" id="UP000216498">
    <property type="component" value="Unassembled WGS sequence"/>
</dbReference>
<dbReference type="AlphaFoldDB" id="A0A265N997"/>
<dbReference type="NCBIfam" id="TIGR00277">
    <property type="entry name" value="HDIG"/>
    <property type="match status" value="1"/>
</dbReference>
<dbReference type="Pfam" id="PF13487">
    <property type="entry name" value="HD_5"/>
    <property type="match status" value="1"/>
</dbReference>
<gene>
    <name evidence="2" type="ORF">CIL03_09785</name>
</gene>
<dbReference type="Gene3D" id="1.10.3210.10">
    <property type="entry name" value="Hypothetical protein af1432"/>
    <property type="match status" value="1"/>
</dbReference>
<dbReference type="CDD" id="cd00077">
    <property type="entry name" value="HDc"/>
    <property type="match status" value="1"/>
</dbReference>
<evidence type="ECO:0000259" key="1">
    <source>
        <dbReference type="PROSITE" id="PS51832"/>
    </source>
</evidence>
<dbReference type="SMART" id="SM00471">
    <property type="entry name" value="HDc"/>
    <property type="match status" value="1"/>
</dbReference>
<evidence type="ECO:0000313" key="3">
    <source>
        <dbReference type="Proteomes" id="UP000216498"/>
    </source>
</evidence>
<proteinExistence type="predicted"/>
<organism evidence="2 3">
    <name type="scientific">Virgibacillus indicus</name>
    <dbReference type="NCBI Taxonomy" id="2024554"/>
    <lineage>
        <taxon>Bacteria</taxon>
        <taxon>Bacillati</taxon>
        <taxon>Bacillota</taxon>
        <taxon>Bacilli</taxon>
        <taxon>Bacillales</taxon>
        <taxon>Bacillaceae</taxon>
        <taxon>Virgibacillus</taxon>
    </lineage>
</organism>
<dbReference type="RefSeq" id="WP_094885679.1">
    <property type="nucleotide sequence ID" value="NZ_NPMS01000004.1"/>
</dbReference>
<feature type="domain" description="HD-GYP" evidence="1">
    <location>
        <begin position="113"/>
        <end position="309"/>
    </location>
</feature>
<dbReference type="InterPro" id="IPR037522">
    <property type="entry name" value="HD_GYP_dom"/>
</dbReference>